<proteinExistence type="predicted"/>
<evidence type="ECO:0000313" key="1">
    <source>
        <dbReference type="EMBL" id="GGM27883.1"/>
    </source>
</evidence>
<gene>
    <name evidence="1" type="ORF">GCM10007977_031480</name>
</gene>
<protein>
    <submittedName>
        <fullName evidence="1">Uncharacterized protein</fullName>
    </submittedName>
</protein>
<evidence type="ECO:0000313" key="2">
    <source>
        <dbReference type="Proteomes" id="UP000642070"/>
    </source>
</evidence>
<comment type="caution">
    <text evidence="1">The sequence shown here is derived from an EMBL/GenBank/DDBJ whole genome shotgun (WGS) entry which is preliminary data.</text>
</comment>
<dbReference type="EMBL" id="BMPI01000013">
    <property type="protein sequence ID" value="GGM27883.1"/>
    <property type="molecule type" value="Genomic_DNA"/>
</dbReference>
<keyword evidence="2" id="KW-1185">Reference proteome</keyword>
<dbReference type="Proteomes" id="UP000642070">
    <property type="component" value="Unassembled WGS sequence"/>
</dbReference>
<reference evidence="1" key="1">
    <citation type="journal article" date="2014" name="Int. J. Syst. Evol. Microbiol.">
        <title>Complete genome sequence of Corynebacterium casei LMG S-19264T (=DSM 44701T), isolated from a smear-ripened cheese.</title>
        <authorList>
            <consortium name="US DOE Joint Genome Institute (JGI-PGF)"/>
            <person name="Walter F."/>
            <person name="Albersmeier A."/>
            <person name="Kalinowski J."/>
            <person name="Ruckert C."/>
        </authorList>
    </citation>
    <scope>NUCLEOTIDE SEQUENCE</scope>
    <source>
        <strain evidence="1">JCM 19831</strain>
    </source>
</reference>
<name>A0A917WTS0_9ACTN</name>
<dbReference type="AlphaFoldDB" id="A0A917WTS0"/>
<sequence length="62" mass="6804">MQYNLVRGRCDDGGFTADLTAHLRQHPVEFTDKVLAFGNLLLQLQPRALLIPGELAVTALQG</sequence>
<reference evidence="1" key="2">
    <citation type="submission" date="2020-09" db="EMBL/GenBank/DDBJ databases">
        <authorList>
            <person name="Sun Q."/>
            <person name="Ohkuma M."/>
        </authorList>
    </citation>
    <scope>NUCLEOTIDE SEQUENCE</scope>
    <source>
        <strain evidence="1">JCM 19831</strain>
    </source>
</reference>
<accession>A0A917WTS0</accession>
<organism evidence="1 2">
    <name type="scientific">Dactylosporangium sucinum</name>
    <dbReference type="NCBI Taxonomy" id="1424081"/>
    <lineage>
        <taxon>Bacteria</taxon>
        <taxon>Bacillati</taxon>
        <taxon>Actinomycetota</taxon>
        <taxon>Actinomycetes</taxon>
        <taxon>Micromonosporales</taxon>
        <taxon>Micromonosporaceae</taxon>
        <taxon>Dactylosporangium</taxon>
    </lineage>
</organism>